<accession>G2DGU6</accession>
<dbReference type="EMBL" id="AFOC01000103">
    <property type="protein sequence ID" value="EGV50166.1"/>
    <property type="molecule type" value="Genomic_DNA"/>
</dbReference>
<evidence type="ECO:0000256" key="1">
    <source>
        <dbReference type="SAM" id="MobiDB-lite"/>
    </source>
</evidence>
<evidence type="ECO:0000313" key="2">
    <source>
        <dbReference type="EMBL" id="EGV50166.1"/>
    </source>
</evidence>
<keyword evidence="3" id="KW-1185">Reference proteome</keyword>
<feature type="region of interest" description="Disordered" evidence="1">
    <location>
        <begin position="1"/>
        <end position="24"/>
    </location>
</feature>
<gene>
    <name evidence="2" type="ORF">Rifp1Sym_dx00110</name>
</gene>
<reference evidence="2" key="1">
    <citation type="journal article" date="2011" name="ISME J.">
        <title>The endosymbionts of the deep-sea tubeworms Riftia pachyptila and Tevnia jerichonana share an identical physiology as revealed by proteogenomic analyses.</title>
        <authorList>
            <person name="Gardebrecht A."/>
            <person name="Markert S."/>
            <person name="Felbeck H."/>
            <person name="Thuermer A."/>
            <person name="Albrecht D."/>
            <person name="Wollherr A."/>
            <person name="Kabisch J."/>
            <person name="Lehmann R."/>
            <person name="Daniel R."/>
            <person name="Liesegang H."/>
            <person name="Hecker M."/>
            <person name="Sievert S.M."/>
            <person name="Schweder T."/>
        </authorList>
    </citation>
    <scope>NUCLEOTIDE SEQUENCE [LARGE SCALE GENOMIC DNA]</scope>
</reference>
<proteinExistence type="predicted"/>
<dbReference type="AlphaFoldDB" id="G2DGU6"/>
<name>G2DGU6_9GAMM</name>
<sequence length="91" mass="10426">MEGQQRFFRPPPGCPAGSQAKGERSGWGGVFAKLIRHGHQREQLPHYTRRQLELYFRQAERQEAADRAGRIVDIRAALSKEGDRLIKALRD</sequence>
<protein>
    <submittedName>
        <fullName evidence="2">Uncharacterized protein</fullName>
    </submittedName>
</protein>
<evidence type="ECO:0000313" key="3">
    <source>
        <dbReference type="Proteomes" id="UP000004491"/>
    </source>
</evidence>
<organism evidence="2 3">
    <name type="scientific">endosymbiont of Riftia pachyptila</name>
    <name type="common">vent Ph05</name>
    <dbReference type="NCBI Taxonomy" id="1048808"/>
    <lineage>
        <taxon>Bacteria</taxon>
        <taxon>Pseudomonadati</taxon>
        <taxon>Pseudomonadota</taxon>
        <taxon>Gammaproteobacteria</taxon>
        <taxon>sulfur-oxidizing symbionts</taxon>
    </lineage>
</organism>
<comment type="caution">
    <text evidence="2">The sequence shown here is derived from an EMBL/GenBank/DDBJ whole genome shotgun (WGS) entry which is preliminary data.</text>
</comment>
<dbReference type="Proteomes" id="UP000004491">
    <property type="component" value="Unassembled WGS sequence"/>
</dbReference>